<accession>A0ACD3AR73</accession>
<dbReference type="Proteomes" id="UP000308600">
    <property type="component" value="Unassembled WGS sequence"/>
</dbReference>
<name>A0ACD3AR73_9AGAR</name>
<evidence type="ECO:0000313" key="2">
    <source>
        <dbReference type="Proteomes" id="UP000308600"/>
    </source>
</evidence>
<gene>
    <name evidence="1" type="ORF">BDN72DRAFT_65579</name>
</gene>
<evidence type="ECO:0000313" key="1">
    <source>
        <dbReference type="EMBL" id="TFK68042.1"/>
    </source>
</evidence>
<dbReference type="EMBL" id="ML208361">
    <property type="protein sequence ID" value="TFK68042.1"/>
    <property type="molecule type" value="Genomic_DNA"/>
</dbReference>
<proteinExistence type="predicted"/>
<keyword evidence="2" id="KW-1185">Reference proteome</keyword>
<reference evidence="1 2" key="1">
    <citation type="journal article" date="2019" name="Nat. Ecol. Evol.">
        <title>Megaphylogeny resolves global patterns of mushroom evolution.</title>
        <authorList>
            <person name="Varga T."/>
            <person name="Krizsan K."/>
            <person name="Foldi C."/>
            <person name="Dima B."/>
            <person name="Sanchez-Garcia M."/>
            <person name="Sanchez-Ramirez S."/>
            <person name="Szollosi G.J."/>
            <person name="Szarkandi J.G."/>
            <person name="Papp V."/>
            <person name="Albert L."/>
            <person name="Andreopoulos W."/>
            <person name="Angelini C."/>
            <person name="Antonin V."/>
            <person name="Barry K.W."/>
            <person name="Bougher N.L."/>
            <person name="Buchanan P."/>
            <person name="Buyck B."/>
            <person name="Bense V."/>
            <person name="Catcheside P."/>
            <person name="Chovatia M."/>
            <person name="Cooper J."/>
            <person name="Damon W."/>
            <person name="Desjardin D."/>
            <person name="Finy P."/>
            <person name="Geml J."/>
            <person name="Haridas S."/>
            <person name="Hughes K."/>
            <person name="Justo A."/>
            <person name="Karasinski D."/>
            <person name="Kautmanova I."/>
            <person name="Kiss B."/>
            <person name="Kocsube S."/>
            <person name="Kotiranta H."/>
            <person name="LaButti K.M."/>
            <person name="Lechner B.E."/>
            <person name="Liimatainen K."/>
            <person name="Lipzen A."/>
            <person name="Lukacs Z."/>
            <person name="Mihaltcheva S."/>
            <person name="Morgado L.N."/>
            <person name="Niskanen T."/>
            <person name="Noordeloos M.E."/>
            <person name="Ohm R.A."/>
            <person name="Ortiz-Santana B."/>
            <person name="Ovrebo C."/>
            <person name="Racz N."/>
            <person name="Riley R."/>
            <person name="Savchenko A."/>
            <person name="Shiryaev A."/>
            <person name="Soop K."/>
            <person name="Spirin V."/>
            <person name="Szebenyi C."/>
            <person name="Tomsovsky M."/>
            <person name="Tulloss R.E."/>
            <person name="Uehling J."/>
            <person name="Grigoriev I.V."/>
            <person name="Vagvolgyi C."/>
            <person name="Papp T."/>
            <person name="Martin F.M."/>
            <person name="Miettinen O."/>
            <person name="Hibbett D.S."/>
            <person name="Nagy L.G."/>
        </authorList>
    </citation>
    <scope>NUCLEOTIDE SEQUENCE [LARGE SCALE GENOMIC DNA]</scope>
    <source>
        <strain evidence="1 2">NL-1719</strain>
    </source>
</reference>
<sequence length="416" mass="44074">MTRPVSPNPPPPSSPTMAPHGSPHGSPPASPQMTGGFVAQDQSTIHNHTQYPQSPVPLSQEIPQSVERQPSRAGESDMAGVSATRPPAGFGENTRGTGWSRVSGNAFFFATFTISFLAWVLALIAQSLSTAKFSNASIGTLWPALVLQLVTTILLINALHSGNLPFHLNRISHFTTILIVLGAIGIDRNIFSGAAQQQAVAAAWVLLVIVDGLWLIVSTAEGGSIVWRLVEKTGNIPLGMTRPISTAPVSVLSQRGGVEPVAMEENGGRGYDAAPASVAGGDGSERKSAYPPSTWTDNKGRDSVATAGNLSQNISQNISQHLSQGRTQTPTQHSLAPTTQQVRSSVASTGGTDSARPLELKAVALFSYTANSTDPNEISFQKEEVMEVLDKSGKWWEIRKEDGSIGIAPSNYLRIL</sequence>
<organism evidence="1 2">
    <name type="scientific">Pluteus cervinus</name>
    <dbReference type="NCBI Taxonomy" id="181527"/>
    <lineage>
        <taxon>Eukaryota</taxon>
        <taxon>Fungi</taxon>
        <taxon>Dikarya</taxon>
        <taxon>Basidiomycota</taxon>
        <taxon>Agaricomycotina</taxon>
        <taxon>Agaricomycetes</taxon>
        <taxon>Agaricomycetidae</taxon>
        <taxon>Agaricales</taxon>
        <taxon>Pluteineae</taxon>
        <taxon>Pluteaceae</taxon>
        <taxon>Pluteus</taxon>
    </lineage>
</organism>
<protein>
    <submittedName>
        <fullName evidence="1">Uncharacterized protein</fullName>
    </submittedName>
</protein>